<dbReference type="AlphaFoldDB" id="V2YAK0"/>
<keyword evidence="8 10" id="KW-1133">Transmembrane helix</keyword>
<dbReference type="PROSITE" id="PS51794">
    <property type="entry name" value="DAC"/>
    <property type="match status" value="1"/>
</dbReference>
<evidence type="ECO:0000256" key="3">
    <source>
        <dbReference type="ARBA" id="ARBA00022679"/>
    </source>
</evidence>
<dbReference type="NCBIfam" id="TIGR00159">
    <property type="entry name" value="diadenylate cyclase CdaA"/>
    <property type="match status" value="1"/>
</dbReference>
<reference evidence="12 13" key="1">
    <citation type="submission" date="2013-06" db="EMBL/GenBank/DDBJ databases">
        <authorList>
            <person name="Weinstock G."/>
            <person name="Sodergren E."/>
            <person name="Clifton S."/>
            <person name="Fulton L."/>
            <person name="Fulton B."/>
            <person name="Courtney L."/>
            <person name="Fronick C."/>
            <person name="Harrison M."/>
            <person name="Strong C."/>
            <person name="Farmer C."/>
            <person name="Delahaunty K."/>
            <person name="Markovic C."/>
            <person name="Hall O."/>
            <person name="Minx P."/>
            <person name="Tomlinson C."/>
            <person name="Mitreva M."/>
            <person name="Nelson J."/>
            <person name="Hou S."/>
            <person name="Wollam A."/>
            <person name="Pepin K.H."/>
            <person name="Johnson M."/>
            <person name="Bhonagiri V."/>
            <person name="Nash W.E."/>
            <person name="Warren W."/>
            <person name="Chinwalla A."/>
            <person name="Mardis E.R."/>
            <person name="Wilson R.K."/>
        </authorList>
    </citation>
    <scope>NUCLEOTIDE SEQUENCE [LARGE SCALE GENOMIC DNA]</scope>
    <source>
        <strain evidence="12 13">ATCC 51271</strain>
    </source>
</reference>
<organism evidence="12 13">
    <name type="scientific">Catonella morbi ATCC 51271</name>
    <dbReference type="NCBI Taxonomy" id="592026"/>
    <lineage>
        <taxon>Bacteria</taxon>
        <taxon>Bacillati</taxon>
        <taxon>Bacillota</taxon>
        <taxon>Clostridia</taxon>
        <taxon>Lachnospirales</taxon>
        <taxon>Lachnospiraceae</taxon>
        <taxon>Catonella</taxon>
    </lineage>
</organism>
<comment type="catalytic activity">
    <reaction evidence="1 10">
        <text>2 ATP = 3',3'-c-di-AMP + 2 diphosphate</text>
        <dbReference type="Rhea" id="RHEA:35655"/>
        <dbReference type="ChEBI" id="CHEBI:30616"/>
        <dbReference type="ChEBI" id="CHEBI:33019"/>
        <dbReference type="ChEBI" id="CHEBI:71500"/>
        <dbReference type="EC" id="2.7.7.85"/>
    </reaction>
</comment>
<feature type="transmembrane region" description="Helical" evidence="10">
    <location>
        <begin position="48"/>
        <end position="66"/>
    </location>
</feature>
<dbReference type="SUPFAM" id="SSF143597">
    <property type="entry name" value="YojJ-like"/>
    <property type="match status" value="1"/>
</dbReference>
<evidence type="ECO:0000256" key="2">
    <source>
        <dbReference type="ARBA" id="ARBA00022475"/>
    </source>
</evidence>
<evidence type="ECO:0000256" key="5">
    <source>
        <dbReference type="ARBA" id="ARBA00022695"/>
    </source>
</evidence>
<evidence type="ECO:0000256" key="1">
    <source>
        <dbReference type="ARBA" id="ARBA00000877"/>
    </source>
</evidence>
<dbReference type="HAMAP" id="MF_01499">
    <property type="entry name" value="DacA"/>
    <property type="match status" value="1"/>
</dbReference>
<accession>V2YAK0</accession>
<keyword evidence="6 10" id="KW-0547">Nucleotide-binding</keyword>
<dbReference type="InterPro" id="IPR014046">
    <property type="entry name" value="C-di-AMP_synthase"/>
</dbReference>
<keyword evidence="4 10" id="KW-0812">Transmembrane</keyword>
<dbReference type="EC" id="2.7.7.85" evidence="10"/>
<comment type="subunit">
    <text evidence="10">Probably a homodimer.</text>
</comment>
<dbReference type="Proteomes" id="UP000018227">
    <property type="component" value="Unassembled WGS sequence"/>
</dbReference>
<dbReference type="GO" id="GO:0106408">
    <property type="term" value="F:diadenylate cyclase activity"/>
    <property type="evidence" value="ECO:0007669"/>
    <property type="project" value="UniProtKB-EC"/>
</dbReference>
<dbReference type="InterPro" id="IPR050338">
    <property type="entry name" value="DisA"/>
</dbReference>
<feature type="domain" description="DAC" evidence="11">
    <location>
        <begin position="92"/>
        <end position="257"/>
    </location>
</feature>
<evidence type="ECO:0000256" key="4">
    <source>
        <dbReference type="ARBA" id="ARBA00022692"/>
    </source>
</evidence>
<dbReference type="InterPro" id="IPR045585">
    <property type="entry name" value="CdaA_N"/>
</dbReference>
<dbReference type="eggNOG" id="COG1624">
    <property type="taxonomic scope" value="Bacteria"/>
</dbReference>
<dbReference type="PANTHER" id="PTHR34185">
    <property type="entry name" value="DIADENYLATE CYCLASE"/>
    <property type="match status" value="1"/>
</dbReference>
<comment type="caution">
    <text evidence="12">The sequence shown here is derived from an EMBL/GenBank/DDBJ whole genome shotgun (WGS) entry which is preliminary data.</text>
</comment>
<sequence>METIIETISDYFMWLTLPAFKITDVLEILILAFLIYNIIRWIKYTRAWTLFKGLLVLLAFSIFAAIMQFDVILWIIRNTISVGIIALVILFQPELRRALEDLGKRNLFPKLINFSGSDDNDRFSDRTIEELVKASYELARNKTGALIVIEKNSSLIEYEKSGIPVDAIVSSQLLINIFEHNTPLHDGAVIMRGDRIVSATCYLPLSANMSLSKELGTRHRAAVGVSEVTDSLTIIVSEETGRVSLAQDGKIIRNVDGGKLKSELVKFQKLDPFAQETKRKWQRVKKHLFRNKQDGDD</sequence>
<feature type="transmembrane region" description="Helical" evidence="10">
    <location>
        <begin position="12"/>
        <end position="36"/>
    </location>
</feature>
<dbReference type="EMBL" id="ACIL03000002">
    <property type="protein sequence ID" value="ESL04676.1"/>
    <property type="molecule type" value="Genomic_DNA"/>
</dbReference>
<name>V2YAK0_9FIRM</name>
<evidence type="ECO:0000256" key="6">
    <source>
        <dbReference type="ARBA" id="ARBA00022741"/>
    </source>
</evidence>
<dbReference type="OrthoDB" id="9807385at2"/>
<dbReference type="Gene3D" id="3.40.1700.10">
    <property type="entry name" value="DNA integrity scanning protein, DisA, N-terminal domain"/>
    <property type="match status" value="1"/>
</dbReference>
<keyword evidence="13" id="KW-1185">Reference proteome</keyword>
<comment type="function">
    <text evidence="10">Catalyzes the condensation of 2 ATP molecules into cyclic di-AMP (c-di-AMP), a second messenger used to regulate differing processes in different bacteria.</text>
</comment>
<gene>
    <name evidence="10" type="primary">dacA</name>
    <name evidence="12" type="ORF">GCWU0000282_000063</name>
</gene>
<evidence type="ECO:0000313" key="13">
    <source>
        <dbReference type="Proteomes" id="UP000018227"/>
    </source>
</evidence>
<evidence type="ECO:0000256" key="7">
    <source>
        <dbReference type="ARBA" id="ARBA00022840"/>
    </source>
</evidence>
<dbReference type="GO" id="GO:0004016">
    <property type="term" value="F:adenylate cyclase activity"/>
    <property type="evidence" value="ECO:0007669"/>
    <property type="project" value="UniProtKB-UniRule"/>
</dbReference>
<dbReference type="Pfam" id="PF19293">
    <property type="entry name" value="CdaA_N"/>
    <property type="match status" value="1"/>
</dbReference>
<dbReference type="PIRSF" id="PIRSF004793">
    <property type="entry name" value="UCP004793"/>
    <property type="match status" value="1"/>
</dbReference>
<dbReference type="InterPro" id="IPR036888">
    <property type="entry name" value="DNA_integrity_DisA_N_sf"/>
</dbReference>
<dbReference type="RefSeq" id="WP_023352968.1">
    <property type="nucleotide sequence ID" value="NZ_KI535366.1"/>
</dbReference>
<evidence type="ECO:0000256" key="10">
    <source>
        <dbReference type="HAMAP-Rule" id="MF_01499"/>
    </source>
</evidence>
<evidence type="ECO:0000313" key="12">
    <source>
        <dbReference type="EMBL" id="ESL04676.1"/>
    </source>
</evidence>
<keyword evidence="7 10" id="KW-0067">ATP-binding</keyword>
<evidence type="ECO:0000259" key="11">
    <source>
        <dbReference type="PROSITE" id="PS51794"/>
    </source>
</evidence>
<dbReference type="PANTHER" id="PTHR34185:SF1">
    <property type="entry name" value="DIADENYLATE CYCLASE"/>
    <property type="match status" value="1"/>
</dbReference>
<dbReference type="FunFam" id="3.40.1700.10:FF:000002">
    <property type="entry name" value="Diadenylate cyclase"/>
    <property type="match status" value="1"/>
</dbReference>
<dbReference type="GO" id="GO:0006171">
    <property type="term" value="P:cAMP biosynthetic process"/>
    <property type="evidence" value="ECO:0007669"/>
    <property type="project" value="InterPro"/>
</dbReference>
<comment type="caution">
    <text evidence="10">Lacks conserved residue(s) required for the propagation of feature annotation.</text>
</comment>
<dbReference type="InterPro" id="IPR034701">
    <property type="entry name" value="CdaA"/>
</dbReference>
<keyword evidence="2 10" id="KW-1003">Cell membrane</keyword>
<evidence type="ECO:0000256" key="8">
    <source>
        <dbReference type="ARBA" id="ARBA00022989"/>
    </source>
</evidence>
<dbReference type="HOGENOM" id="CLU_038561_0_1_9"/>
<evidence type="ECO:0000256" key="9">
    <source>
        <dbReference type="ARBA" id="ARBA00023136"/>
    </source>
</evidence>
<keyword evidence="3 10" id="KW-0808">Transferase</keyword>
<dbReference type="STRING" id="592026.GCWU0000282_000063"/>
<dbReference type="Pfam" id="PF02457">
    <property type="entry name" value="DAC"/>
    <property type="match status" value="1"/>
</dbReference>
<dbReference type="GO" id="GO:0005524">
    <property type="term" value="F:ATP binding"/>
    <property type="evidence" value="ECO:0007669"/>
    <property type="project" value="UniProtKB-UniRule"/>
</dbReference>
<comment type="similarity">
    <text evidence="10">Belongs to the adenylate cyclase family. DacA/CdaA subfamily.</text>
</comment>
<keyword evidence="5 10" id="KW-0548">Nucleotidyltransferase</keyword>
<dbReference type="InterPro" id="IPR003390">
    <property type="entry name" value="DNA_integrity_scan_DisA_N"/>
</dbReference>
<protein>
    <recommendedName>
        <fullName evidence="10">Diadenylate cyclase</fullName>
        <shortName evidence="10">DAC</shortName>
        <ecNumber evidence="10">2.7.7.85</ecNumber>
    </recommendedName>
    <alternativeName>
        <fullName evidence="10">Cyclic-di-AMP synthase</fullName>
        <shortName evidence="10">c-di-AMP synthase</shortName>
    </alternativeName>
</protein>
<keyword evidence="9 10" id="KW-0472">Membrane</keyword>
<proteinExistence type="inferred from homology"/>